<dbReference type="InterPro" id="IPR035437">
    <property type="entry name" value="SNase_OB-fold_sf"/>
</dbReference>
<evidence type="ECO:0000259" key="1">
    <source>
        <dbReference type="PROSITE" id="PS50830"/>
    </source>
</evidence>
<gene>
    <name evidence="2" type="ORF">METZ01_LOCUS189815</name>
</gene>
<protein>
    <recommendedName>
        <fullName evidence="1">TNase-like domain-containing protein</fullName>
    </recommendedName>
</protein>
<dbReference type="AlphaFoldDB" id="A0A382DH05"/>
<dbReference type="PROSITE" id="PS50830">
    <property type="entry name" value="TNASE_3"/>
    <property type="match status" value="1"/>
</dbReference>
<proteinExistence type="predicted"/>
<dbReference type="Pfam" id="PF00565">
    <property type="entry name" value="SNase"/>
    <property type="match status" value="1"/>
</dbReference>
<dbReference type="InterPro" id="IPR016071">
    <property type="entry name" value="Staphylococal_nuclease_OB-fold"/>
</dbReference>
<dbReference type="SUPFAM" id="SSF50199">
    <property type="entry name" value="Staphylococcal nuclease"/>
    <property type="match status" value="1"/>
</dbReference>
<accession>A0A382DH05</accession>
<reference evidence="2" key="1">
    <citation type="submission" date="2018-05" db="EMBL/GenBank/DDBJ databases">
        <authorList>
            <person name="Lanie J.A."/>
            <person name="Ng W.-L."/>
            <person name="Kazmierczak K.M."/>
            <person name="Andrzejewski T.M."/>
            <person name="Davidsen T.M."/>
            <person name="Wayne K.J."/>
            <person name="Tettelin H."/>
            <person name="Glass J.I."/>
            <person name="Rusch D."/>
            <person name="Podicherti R."/>
            <person name="Tsui H.-C.T."/>
            <person name="Winkler M.E."/>
        </authorList>
    </citation>
    <scope>NUCLEOTIDE SEQUENCE</scope>
</reference>
<name>A0A382DH05_9ZZZZ</name>
<organism evidence="2">
    <name type="scientific">marine metagenome</name>
    <dbReference type="NCBI Taxonomy" id="408172"/>
    <lineage>
        <taxon>unclassified sequences</taxon>
        <taxon>metagenomes</taxon>
        <taxon>ecological metagenomes</taxon>
    </lineage>
</organism>
<dbReference type="EMBL" id="UINC01039053">
    <property type="protein sequence ID" value="SVB36961.1"/>
    <property type="molecule type" value="Genomic_DNA"/>
</dbReference>
<feature type="domain" description="TNase-like" evidence="1">
    <location>
        <begin position="7"/>
        <end position="123"/>
    </location>
</feature>
<dbReference type="Gene3D" id="2.40.50.90">
    <property type="match status" value="1"/>
</dbReference>
<evidence type="ECO:0000313" key="2">
    <source>
        <dbReference type="EMBL" id="SVB36961.1"/>
    </source>
</evidence>
<feature type="non-terminal residue" evidence="2">
    <location>
        <position position="1"/>
    </location>
</feature>
<sequence length="123" mass="13884">VTNAPLYHYRAKIVKIIDGDTIDVELDLGFDISLKERVRFLGMNAPESRTKDLEEKARGLAAKDFVGRWLLEKCGNHCIIETKVDKKGKFGRILGRILDDEGTCLNDVMIKEGHAVEYHGGKR</sequence>